<comment type="function">
    <text evidence="7">Arginine methyltransferase involved in the assembly or stability of mitochondrial NADH:ubiquinone oxidoreductase complex (complex I).</text>
</comment>
<dbReference type="GO" id="GO:0005739">
    <property type="term" value="C:mitochondrion"/>
    <property type="evidence" value="ECO:0007669"/>
    <property type="project" value="UniProtKB-SubCell"/>
</dbReference>
<keyword evidence="3 7" id="KW-0489">Methyltransferase</keyword>
<feature type="compositionally biased region" description="Pro residues" evidence="8">
    <location>
        <begin position="79"/>
        <end position="89"/>
    </location>
</feature>
<evidence type="ECO:0000256" key="4">
    <source>
        <dbReference type="ARBA" id="ARBA00022679"/>
    </source>
</evidence>
<dbReference type="EMBL" id="PJQD01000029">
    <property type="protein sequence ID" value="POY74000.1"/>
    <property type="molecule type" value="Genomic_DNA"/>
</dbReference>
<dbReference type="Proteomes" id="UP000237144">
    <property type="component" value="Unassembled WGS sequence"/>
</dbReference>
<dbReference type="SUPFAM" id="SSF53335">
    <property type="entry name" value="S-adenosyl-L-methionine-dependent methyltransferases"/>
    <property type="match status" value="1"/>
</dbReference>
<keyword evidence="10" id="KW-1185">Reference proteome</keyword>
<dbReference type="EC" id="2.1.1.320" evidence="7"/>
<evidence type="ECO:0000313" key="9">
    <source>
        <dbReference type="EMBL" id="POY74000.1"/>
    </source>
</evidence>
<dbReference type="Pfam" id="PF02636">
    <property type="entry name" value="Methyltransf_28"/>
    <property type="match status" value="1"/>
</dbReference>
<evidence type="ECO:0000256" key="3">
    <source>
        <dbReference type="ARBA" id="ARBA00022603"/>
    </source>
</evidence>
<comment type="similarity">
    <text evidence="2 7">Belongs to the NDUFAF7 family.</text>
</comment>
<dbReference type="PANTHER" id="PTHR12049">
    <property type="entry name" value="PROTEIN ARGININE METHYLTRANSFERASE NDUFAF7, MITOCHONDRIAL"/>
    <property type="match status" value="1"/>
</dbReference>
<dbReference type="InterPro" id="IPR029063">
    <property type="entry name" value="SAM-dependent_MTases_sf"/>
</dbReference>
<evidence type="ECO:0000256" key="1">
    <source>
        <dbReference type="ARBA" id="ARBA00004173"/>
    </source>
</evidence>
<comment type="catalytic activity">
    <reaction evidence="6 7">
        <text>L-arginyl-[protein] + 2 S-adenosyl-L-methionine = N(omega),N(omega)'-dimethyl-L-arginyl-[protein] + 2 S-adenosyl-L-homocysteine + 2 H(+)</text>
        <dbReference type="Rhea" id="RHEA:48108"/>
        <dbReference type="Rhea" id="RHEA-COMP:10532"/>
        <dbReference type="Rhea" id="RHEA-COMP:11992"/>
        <dbReference type="ChEBI" id="CHEBI:15378"/>
        <dbReference type="ChEBI" id="CHEBI:29965"/>
        <dbReference type="ChEBI" id="CHEBI:57856"/>
        <dbReference type="ChEBI" id="CHEBI:59789"/>
        <dbReference type="ChEBI" id="CHEBI:88221"/>
        <dbReference type="EC" id="2.1.1.320"/>
    </reaction>
</comment>
<dbReference type="Gene3D" id="3.40.50.12710">
    <property type="match status" value="1"/>
</dbReference>
<evidence type="ECO:0000256" key="7">
    <source>
        <dbReference type="RuleBase" id="RU364114"/>
    </source>
</evidence>
<dbReference type="GO" id="GO:0032981">
    <property type="term" value="P:mitochondrial respiratory chain complex I assembly"/>
    <property type="evidence" value="ECO:0007669"/>
    <property type="project" value="TreeGrafter"/>
</dbReference>
<name>A0A2S5BB50_9BASI</name>
<dbReference type="AlphaFoldDB" id="A0A2S5BB50"/>
<dbReference type="InterPro" id="IPR003788">
    <property type="entry name" value="NDUFAF7"/>
</dbReference>
<dbReference type="OrthoDB" id="438553at2759"/>
<protein>
    <recommendedName>
        <fullName evidence="7">Protein arginine methyltransferase NDUFAF7</fullName>
        <ecNumber evidence="7">2.1.1.320</ecNumber>
    </recommendedName>
</protein>
<accession>A0A2S5BB50</accession>
<comment type="caution">
    <text evidence="9">The sequence shown here is derived from an EMBL/GenBank/DDBJ whole genome shotgun (WGS) entry which is preliminary data.</text>
</comment>
<feature type="compositionally biased region" description="Polar residues" evidence="8">
    <location>
        <begin position="18"/>
        <end position="35"/>
    </location>
</feature>
<sequence>MLRSRNVTAARQRLEAWTTGSYRSNAGHASSSPRNQPCRPNHSAATPSAGSLPPRPPRNAPQPSVKLVGGTSTVDKSTPSPPDAPPPKPSTGELLDVLKDTIKAHGPMPVSRYMTLCLQHPTLGYYTTRTVFGKEGDFITSPEISQVFGELLGIWYVTQWLAQGAPSKVRVIEVGPGRGTLLADILRTFRALPEHSRPPVSSIHLVEASEQLRGVQKLKLATTGFAETKTVWYGDIKEVPASSDEFTIFIAHEFFDALPIHNTQNGWREVLVDVADPKAIVSSAKAIDPLRLVLAPTPTPASALYSSLAQAIFPTVAHQQSPDLSSAAPAPRPSGLLNVDTTLGAQVPPSPRSAPAQVEKATSLIAQRFARLPIGSRLEVSPASWEIARDLAKLLGDGEASPGGAGLVVDYGDAKAFGRSWRGFRKHQVVDPLTEPGHTDLTANVDFAYLAEAMSETADTPGPISQGRFLTALGLQPRLAALLRSAPTEERRKEIESAARRLVDKTGMGEQYKVMGVVPKGKGQGVGEEAGVFPFNLQ</sequence>
<dbReference type="PANTHER" id="PTHR12049:SF7">
    <property type="entry name" value="PROTEIN ARGININE METHYLTRANSFERASE NDUFAF7, MITOCHONDRIAL"/>
    <property type="match status" value="1"/>
</dbReference>
<evidence type="ECO:0000313" key="10">
    <source>
        <dbReference type="Proteomes" id="UP000237144"/>
    </source>
</evidence>
<evidence type="ECO:0000256" key="5">
    <source>
        <dbReference type="ARBA" id="ARBA00023128"/>
    </source>
</evidence>
<gene>
    <name evidence="9" type="ORF">BMF94_2811</name>
</gene>
<comment type="subcellular location">
    <subcellularLocation>
        <location evidence="1 7">Mitochondrion</location>
    </subcellularLocation>
</comment>
<dbReference type="InterPro" id="IPR038375">
    <property type="entry name" value="NDUFAF7_sf"/>
</dbReference>
<organism evidence="9 10">
    <name type="scientific">Rhodotorula taiwanensis</name>
    <dbReference type="NCBI Taxonomy" id="741276"/>
    <lineage>
        <taxon>Eukaryota</taxon>
        <taxon>Fungi</taxon>
        <taxon>Dikarya</taxon>
        <taxon>Basidiomycota</taxon>
        <taxon>Pucciniomycotina</taxon>
        <taxon>Microbotryomycetes</taxon>
        <taxon>Sporidiobolales</taxon>
        <taxon>Sporidiobolaceae</taxon>
        <taxon>Rhodotorula</taxon>
    </lineage>
</organism>
<evidence type="ECO:0000256" key="6">
    <source>
        <dbReference type="ARBA" id="ARBA00048612"/>
    </source>
</evidence>
<evidence type="ECO:0000256" key="2">
    <source>
        <dbReference type="ARBA" id="ARBA00005891"/>
    </source>
</evidence>
<feature type="region of interest" description="Disordered" evidence="8">
    <location>
        <begin position="1"/>
        <end position="93"/>
    </location>
</feature>
<dbReference type="GO" id="GO:0035243">
    <property type="term" value="F:protein-arginine omega-N symmetric methyltransferase activity"/>
    <property type="evidence" value="ECO:0007669"/>
    <property type="project" value="UniProtKB-EC"/>
</dbReference>
<keyword evidence="4 7" id="KW-0808">Transferase</keyword>
<dbReference type="GO" id="GO:0032259">
    <property type="term" value="P:methylation"/>
    <property type="evidence" value="ECO:0007669"/>
    <property type="project" value="UniProtKB-KW"/>
</dbReference>
<keyword evidence="5 7" id="KW-0496">Mitochondrion</keyword>
<proteinExistence type="inferred from homology"/>
<reference evidence="9 10" key="1">
    <citation type="journal article" date="2018" name="Front. Microbiol.">
        <title>Prospects for Fungal Bioremediation of Acidic Radioactive Waste Sites: Characterization and Genome Sequence of Rhodotorula taiwanensis MD1149.</title>
        <authorList>
            <person name="Tkavc R."/>
            <person name="Matrosova V.Y."/>
            <person name="Grichenko O.E."/>
            <person name="Gostincar C."/>
            <person name="Volpe R.P."/>
            <person name="Klimenkova P."/>
            <person name="Gaidamakova E.K."/>
            <person name="Zhou C.E."/>
            <person name="Stewart B.J."/>
            <person name="Lyman M.G."/>
            <person name="Malfatti S.A."/>
            <person name="Rubinfeld B."/>
            <person name="Courtot M."/>
            <person name="Singh J."/>
            <person name="Dalgard C.L."/>
            <person name="Hamilton T."/>
            <person name="Frey K.G."/>
            <person name="Gunde-Cimerman N."/>
            <person name="Dugan L."/>
            <person name="Daly M.J."/>
        </authorList>
    </citation>
    <scope>NUCLEOTIDE SEQUENCE [LARGE SCALE GENOMIC DNA]</scope>
    <source>
        <strain evidence="9 10">MD1149</strain>
    </source>
</reference>
<evidence type="ECO:0000256" key="8">
    <source>
        <dbReference type="SAM" id="MobiDB-lite"/>
    </source>
</evidence>
<dbReference type="STRING" id="741276.A0A2S5BB50"/>